<gene>
    <name evidence="3" type="ORF">GIB67_040710</name>
</gene>
<dbReference type="EMBL" id="JACGCM010002894">
    <property type="protein sequence ID" value="KAF6133946.1"/>
    <property type="molecule type" value="Genomic_DNA"/>
</dbReference>
<feature type="compositionally biased region" description="Basic residues" evidence="1">
    <location>
        <begin position="27"/>
        <end position="38"/>
    </location>
</feature>
<sequence>MHMPEGDPHPSTMPGFRGTIDPERSVTRSRSRRKKKRVKFEDVQPQFIPNPIQENFSRRCITQLPDRVSHIYYTGRELTNQDSMRVNGTFTMVIKVWKEISTIPPVRNAVVNIFGQFIDIRLGNSDNRLIQYWFYEYCEVGHPIVKEDAKYSAYSRLRAWERGNRKKTNDQTTNLFILGRYYIDRHTIDTITWELWLESEIKDVLTAKLISQSARETQRLQELTDELDIAHWQINSIDYQLYAHDLQLRRGCDVRVVQLPPGGGARMKHRGSGPRTRGGGTNRRGRVLEMIMSRYTYFLCLCRRCRSLAITTSIYFLVFLFCFPLFIFYNPSCRLARIVFGRVCVMFISHDYLMLKLIEVFRYLTICLFK</sequence>
<reference evidence="3 4" key="1">
    <citation type="journal article" date="2020" name="IScience">
        <title>Genome Sequencing of the Endangered Kingdonia uniflora (Circaeasteraceae, Ranunculales) Reveals Potential Mechanisms of Evolutionary Specialization.</title>
        <authorList>
            <person name="Sun Y."/>
            <person name="Deng T."/>
            <person name="Zhang A."/>
            <person name="Moore M.J."/>
            <person name="Landis J.B."/>
            <person name="Lin N."/>
            <person name="Zhang H."/>
            <person name="Zhang X."/>
            <person name="Huang J."/>
            <person name="Zhang X."/>
            <person name="Sun H."/>
            <person name="Wang H."/>
        </authorList>
    </citation>
    <scope>NUCLEOTIDE SEQUENCE [LARGE SCALE GENOMIC DNA]</scope>
    <source>
        <strain evidence="3">TB1705</strain>
        <tissue evidence="3">Leaf</tissue>
    </source>
</reference>
<proteinExistence type="predicted"/>
<organism evidence="3 4">
    <name type="scientific">Kingdonia uniflora</name>
    <dbReference type="NCBI Taxonomy" id="39325"/>
    <lineage>
        <taxon>Eukaryota</taxon>
        <taxon>Viridiplantae</taxon>
        <taxon>Streptophyta</taxon>
        <taxon>Embryophyta</taxon>
        <taxon>Tracheophyta</taxon>
        <taxon>Spermatophyta</taxon>
        <taxon>Magnoliopsida</taxon>
        <taxon>Ranunculales</taxon>
        <taxon>Circaeasteraceae</taxon>
        <taxon>Kingdonia</taxon>
    </lineage>
</organism>
<keyword evidence="2" id="KW-0472">Membrane</keyword>
<feature type="transmembrane region" description="Helical" evidence="2">
    <location>
        <begin position="308"/>
        <end position="329"/>
    </location>
</feature>
<comment type="caution">
    <text evidence="3">The sequence shown here is derived from an EMBL/GenBank/DDBJ whole genome shotgun (WGS) entry which is preliminary data.</text>
</comment>
<name>A0A7J7KUB6_9MAGN</name>
<feature type="region of interest" description="Disordered" evidence="1">
    <location>
        <begin position="1"/>
        <end position="40"/>
    </location>
</feature>
<evidence type="ECO:0000313" key="3">
    <source>
        <dbReference type="EMBL" id="KAF6133946.1"/>
    </source>
</evidence>
<protein>
    <submittedName>
        <fullName evidence="3">Uncharacterized protein</fullName>
    </submittedName>
</protein>
<accession>A0A7J7KUB6</accession>
<dbReference type="Proteomes" id="UP000541444">
    <property type="component" value="Unassembled WGS sequence"/>
</dbReference>
<keyword evidence="2" id="KW-0812">Transmembrane</keyword>
<keyword evidence="2" id="KW-1133">Transmembrane helix</keyword>
<keyword evidence="4" id="KW-1185">Reference proteome</keyword>
<evidence type="ECO:0000256" key="2">
    <source>
        <dbReference type="SAM" id="Phobius"/>
    </source>
</evidence>
<dbReference type="AlphaFoldDB" id="A0A7J7KUB6"/>
<dbReference type="OrthoDB" id="1939467at2759"/>
<evidence type="ECO:0000256" key="1">
    <source>
        <dbReference type="SAM" id="MobiDB-lite"/>
    </source>
</evidence>
<evidence type="ECO:0000313" key="4">
    <source>
        <dbReference type="Proteomes" id="UP000541444"/>
    </source>
</evidence>